<dbReference type="AlphaFoldDB" id="A0A6U2DRT7"/>
<protein>
    <submittedName>
        <fullName evidence="2">Uncharacterized protein</fullName>
    </submittedName>
</protein>
<gene>
    <name evidence="1" type="ORF">TDUB1175_LOCUS11781</name>
    <name evidence="2" type="ORF">TDUB1175_LOCUS11782</name>
</gene>
<organism evidence="2">
    <name type="scientific">Pseudictyota dubia</name>
    <dbReference type="NCBI Taxonomy" id="2749911"/>
    <lineage>
        <taxon>Eukaryota</taxon>
        <taxon>Sar</taxon>
        <taxon>Stramenopiles</taxon>
        <taxon>Ochrophyta</taxon>
        <taxon>Bacillariophyta</taxon>
        <taxon>Mediophyceae</taxon>
        <taxon>Biddulphiophycidae</taxon>
        <taxon>Eupodiscales</taxon>
        <taxon>Odontellaceae</taxon>
        <taxon>Pseudictyota</taxon>
    </lineage>
</organism>
<dbReference type="EMBL" id="HBED01023723">
    <property type="protein sequence ID" value="CAD8312992.1"/>
    <property type="molecule type" value="Transcribed_RNA"/>
</dbReference>
<sequence>MTILQVLSVRVLARSSNGSVVRRVVSRGGFPSVQGLAVMHWQSDSLVVKNRGNSFHSAAKCSTYYGSPVAGAVSGIDDYDSIMNPCMFPSGEPLIVFDQHFDDAADGTEIVADVSSTSIISTFSASSGEDGGYEYDYDQFQIHTSPSQTTKLDHENLSSLDMVGHDDVLDVKDQRLALGRTKREGDEQDW</sequence>
<dbReference type="EMBL" id="HBED01023724">
    <property type="protein sequence ID" value="CAD8312993.1"/>
    <property type="molecule type" value="Transcribed_RNA"/>
</dbReference>
<reference evidence="2" key="1">
    <citation type="submission" date="2021-01" db="EMBL/GenBank/DDBJ databases">
        <authorList>
            <person name="Corre E."/>
            <person name="Pelletier E."/>
            <person name="Niang G."/>
            <person name="Scheremetjew M."/>
            <person name="Finn R."/>
            <person name="Kale V."/>
            <person name="Holt S."/>
            <person name="Cochrane G."/>
            <person name="Meng A."/>
            <person name="Brown T."/>
            <person name="Cohen L."/>
        </authorList>
    </citation>
    <scope>NUCLEOTIDE SEQUENCE</scope>
    <source>
        <strain evidence="2">CCMP147</strain>
    </source>
</reference>
<accession>A0A6U2DRT7</accession>
<proteinExistence type="predicted"/>
<evidence type="ECO:0000313" key="2">
    <source>
        <dbReference type="EMBL" id="CAD8312993.1"/>
    </source>
</evidence>
<name>A0A6U2DRT7_9STRA</name>
<evidence type="ECO:0000313" key="1">
    <source>
        <dbReference type="EMBL" id="CAD8312992.1"/>
    </source>
</evidence>